<reference evidence="2 3" key="1">
    <citation type="submission" date="2018-06" db="EMBL/GenBank/DDBJ databases">
        <title>Thermoflavimicrobium daqus sp. nov., a thermophilic microbe isolated from Moutai-flavour Daqu.</title>
        <authorList>
            <person name="Wang X."/>
            <person name="Zhou H."/>
        </authorList>
    </citation>
    <scope>NUCLEOTIDE SEQUENCE [LARGE SCALE GENOMIC DNA]</scope>
    <source>
        <strain evidence="2 3">FBKL4.011</strain>
    </source>
</reference>
<comment type="caution">
    <text evidence="2">The sequence shown here is derived from an EMBL/GenBank/DDBJ whole genome shotgun (WGS) entry which is preliminary data.</text>
</comment>
<dbReference type="Proteomes" id="UP000251213">
    <property type="component" value="Unassembled WGS sequence"/>
</dbReference>
<dbReference type="PANTHER" id="PTHR37305">
    <property type="entry name" value="INTEGRAL MEMBRANE PROTEIN-RELATED"/>
    <property type="match status" value="1"/>
</dbReference>
<dbReference type="Pfam" id="PF12730">
    <property type="entry name" value="ABC2_membrane_4"/>
    <property type="match status" value="1"/>
</dbReference>
<evidence type="ECO:0000256" key="1">
    <source>
        <dbReference type="SAM" id="Phobius"/>
    </source>
</evidence>
<organism evidence="2 3">
    <name type="scientific">Thermoflavimicrobium daqui</name>
    <dbReference type="NCBI Taxonomy" id="2137476"/>
    <lineage>
        <taxon>Bacteria</taxon>
        <taxon>Bacillati</taxon>
        <taxon>Bacillota</taxon>
        <taxon>Bacilli</taxon>
        <taxon>Bacillales</taxon>
        <taxon>Thermoactinomycetaceae</taxon>
        <taxon>Thermoflavimicrobium</taxon>
    </lineage>
</organism>
<dbReference type="EMBL" id="QJKK01000006">
    <property type="protein sequence ID" value="RAL23422.1"/>
    <property type="molecule type" value="Genomic_DNA"/>
</dbReference>
<feature type="transmembrane region" description="Helical" evidence="1">
    <location>
        <begin position="109"/>
        <end position="130"/>
    </location>
</feature>
<feature type="transmembrane region" description="Helical" evidence="1">
    <location>
        <begin position="150"/>
        <end position="170"/>
    </location>
</feature>
<protein>
    <submittedName>
        <fullName evidence="2">MrsG</fullName>
    </submittedName>
</protein>
<feature type="transmembrane region" description="Helical" evidence="1">
    <location>
        <begin position="182"/>
        <end position="203"/>
    </location>
</feature>
<sequence>MIGKLLTSDQLKMKRTSLWLVTILVPFVTVLLKLAESLIRYDYYVKEVNKTGDWWTTHLNILIGIMVFAVPVGITITCSVIANTEHQSKGWKHTLALPLSRTGVYVSKFTWAVICSLISALLLTVGLALFGLCLGAKDPIPWIILFKNSFGPYISSLPIIAFQLWLSMVIRNQAFSITIGTVSAMVGLFLNFGDFTRWLPWAYPLQSFAFIMSEKGMVPNPDLLLMNLLGLGIGIVLLFIGAKDFARRDIY</sequence>
<keyword evidence="1" id="KW-0472">Membrane</keyword>
<gene>
    <name evidence="2" type="ORF">DL897_12110</name>
</gene>
<keyword evidence="3" id="KW-1185">Reference proteome</keyword>
<evidence type="ECO:0000313" key="3">
    <source>
        <dbReference type="Proteomes" id="UP000251213"/>
    </source>
</evidence>
<keyword evidence="1" id="KW-0812">Transmembrane</keyword>
<dbReference type="RefSeq" id="WP_113659405.1">
    <property type="nucleotide sequence ID" value="NZ_KZ845668.1"/>
</dbReference>
<accession>A0A364K3L0</accession>
<name>A0A364K3L0_9BACL</name>
<evidence type="ECO:0000313" key="2">
    <source>
        <dbReference type="EMBL" id="RAL23422.1"/>
    </source>
</evidence>
<dbReference type="PANTHER" id="PTHR37305:SF1">
    <property type="entry name" value="MEMBRANE PROTEIN"/>
    <property type="match status" value="1"/>
</dbReference>
<dbReference type="CDD" id="cd21809">
    <property type="entry name" value="ABC-2_lan_permease-like"/>
    <property type="match status" value="1"/>
</dbReference>
<dbReference type="AlphaFoldDB" id="A0A364K3L0"/>
<feature type="transmembrane region" description="Helical" evidence="1">
    <location>
        <begin position="223"/>
        <end position="242"/>
    </location>
</feature>
<feature type="transmembrane region" description="Helical" evidence="1">
    <location>
        <begin position="61"/>
        <end position="82"/>
    </location>
</feature>
<reference evidence="2 3" key="2">
    <citation type="submission" date="2018-06" db="EMBL/GenBank/DDBJ databases">
        <authorList>
            <person name="Zhirakovskaya E."/>
        </authorList>
    </citation>
    <scope>NUCLEOTIDE SEQUENCE [LARGE SCALE GENOMIC DNA]</scope>
    <source>
        <strain evidence="2 3">FBKL4.011</strain>
    </source>
</reference>
<keyword evidence="1" id="KW-1133">Transmembrane helix</keyword>
<proteinExistence type="predicted"/>
<dbReference type="OrthoDB" id="3190532at2"/>